<dbReference type="Proteomes" id="UP000256710">
    <property type="component" value="Unassembled WGS sequence"/>
</dbReference>
<evidence type="ECO:0000313" key="1">
    <source>
        <dbReference type="EMBL" id="SOZ37765.1"/>
    </source>
</evidence>
<proteinExistence type="predicted"/>
<evidence type="ECO:0000313" key="2">
    <source>
        <dbReference type="Proteomes" id="UP000256710"/>
    </source>
</evidence>
<keyword evidence="2" id="KW-1185">Reference proteome</keyword>
<sequence>MNLFAAPSFLKFIGYNLSEETGA</sequence>
<dbReference type="EMBL" id="OFTC01000031">
    <property type="protein sequence ID" value="SOZ37765.1"/>
    <property type="molecule type" value="Genomic_DNA"/>
</dbReference>
<gene>
    <name evidence="1" type="ORF">CBM2605_A90047</name>
</gene>
<protein>
    <submittedName>
        <fullName evidence="1">Uncharacterized protein</fullName>
    </submittedName>
</protein>
<accession>A0ABY1V4V1</accession>
<comment type="caution">
    <text evidence="1">The sequence shown here is derived from an EMBL/GenBank/DDBJ whole genome shotgun (WGS) entry which is preliminary data.</text>
</comment>
<organism evidence="1 2">
    <name type="scientific">Cupriavidus neocaledonicus</name>
    <dbReference type="NCBI Taxonomy" id="1040979"/>
    <lineage>
        <taxon>Bacteria</taxon>
        <taxon>Pseudomonadati</taxon>
        <taxon>Pseudomonadota</taxon>
        <taxon>Betaproteobacteria</taxon>
        <taxon>Burkholderiales</taxon>
        <taxon>Burkholderiaceae</taxon>
        <taxon>Cupriavidus</taxon>
    </lineage>
</organism>
<reference evidence="1 2" key="1">
    <citation type="submission" date="2018-01" db="EMBL/GenBank/DDBJ databases">
        <authorList>
            <person name="Clerissi C."/>
        </authorList>
    </citation>
    <scope>NUCLEOTIDE SEQUENCE [LARGE SCALE GENOMIC DNA]</scope>
    <source>
        <strain evidence="1">Cupriavidus taiwanensis STM 6082</strain>
    </source>
</reference>
<name>A0ABY1V4V1_9BURK</name>